<gene>
    <name evidence="7" type="ORF">D1222_00995</name>
</gene>
<evidence type="ECO:0000256" key="4">
    <source>
        <dbReference type="SAM" id="SignalP"/>
    </source>
</evidence>
<dbReference type="Pfam" id="PF00675">
    <property type="entry name" value="Peptidase_M16"/>
    <property type="match status" value="2"/>
</dbReference>
<keyword evidence="2" id="KW-0482">Metalloprotease</keyword>
<dbReference type="PANTHER" id="PTHR11851">
    <property type="entry name" value="METALLOPROTEASE"/>
    <property type="match status" value="1"/>
</dbReference>
<protein>
    <submittedName>
        <fullName evidence="7">Insulinase family protein</fullName>
    </submittedName>
</protein>
<keyword evidence="8" id="KW-1185">Reference proteome</keyword>
<dbReference type="RefSeq" id="WP_119452379.1">
    <property type="nucleotide sequence ID" value="NZ_QWGA01000003.1"/>
</dbReference>
<reference evidence="7 8" key="1">
    <citation type="submission" date="2018-08" db="EMBL/GenBank/DDBJ databases">
        <title>Henriciella mobilis sp. nov., isolated from seawater.</title>
        <authorList>
            <person name="Cheng H."/>
            <person name="Wu Y.-H."/>
            <person name="Xu X.-W."/>
            <person name="Guo L.-L."/>
        </authorList>
    </citation>
    <scope>NUCLEOTIDE SEQUENCE [LARGE SCALE GENOMIC DNA]</scope>
    <source>
        <strain evidence="7 8">CCUG67844</strain>
    </source>
</reference>
<dbReference type="OrthoDB" id="9811314at2"/>
<evidence type="ECO:0000313" key="8">
    <source>
        <dbReference type="Proteomes" id="UP000265845"/>
    </source>
</evidence>
<dbReference type="InterPro" id="IPR011765">
    <property type="entry name" value="Pept_M16_N"/>
</dbReference>
<name>A0A399RHU0_9PROT</name>
<comment type="similarity">
    <text evidence="1">Belongs to the peptidase M16 family.</text>
</comment>
<dbReference type="EMBL" id="QWGA01000003">
    <property type="protein sequence ID" value="RIJ30878.1"/>
    <property type="molecule type" value="Genomic_DNA"/>
</dbReference>
<keyword evidence="2" id="KW-0645">Protease</keyword>
<dbReference type="InterPro" id="IPR007863">
    <property type="entry name" value="Peptidase_M16_C"/>
</dbReference>
<keyword evidence="2" id="KW-0378">Hydrolase</keyword>
<dbReference type="SUPFAM" id="SSF63411">
    <property type="entry name" value="LuxS/MPP-like metallohydrolase"/>
    <property type="match status" value="4"/>
</dbReference>
<proteinExistence type="inferred from homology"/>
<comment type="caution">
    <text evidence="7">The sequence shown here is derived from an EMBL/GenBank/DDBJ whole genome shotgun (WGS) entry which is preliminary data.</text>
</comment>
<feature type="domain" description="Peptidase M16 N-terminal" evidence="5">
    <location>
        <begin position="547"/>
        <end position="658"/>
    </location>
</feature>
<dbReference type="InterPro" id="IPR050361">
    <property type="entry name" value="MPP/UQCRC_Complex"/>
</dbReference>
<dbReference type="InterPro" id="IPR011249">
    <property type="entry name" value="Metalloenz_LuxS/M16"/>
</dbReference>
<evidence type="ECO:0000259" key="5">
    <source>
        <dbReference type="Pfam" id="PF00675"/>
    </source>
</evidence>
<dbReference type="Pfam" id="PF05193">
    <property type="entry name" value="Peptidase_M16_C"/>
    <property type="match status" value="2"/>
</dbReference>
<dbReference type="Proteomes" id="UP000265845">
    <property type="component" value="Unassembled WGS sequence"/>
</dbReference>
<dbReference type="PANTHER" id="PTHR11851:SF49">
    <property type="entry name" value="MITOCHONDRIAL-PROCESSING PEPTIDASE SUBUNIT ALPHA"/>
    <property type="match status" value="1"/>
</dbReference>
<accession>A0A399RHU0</accession>
<feature type="domain" description="Peptidase M16 N-terminal" evidence="5">
    <location>
        <begin position="65"/>
        <end position="199"/>
    </location>
</feature>
<feature type="signal peptide" evidence="4">
    <location>
        <begin position="1"/>
        <end position="20"/>
    </location>
</feature>
<keyword evidence="4" id="KW-0732">Signal</keyword>
<dbReference type="AlphaFoldDB" id="A0A399RHU0"/>
<sequence>MHVSQLVLASAILMMGACSTADTAPAPTTSSEANPAATEMAEAETTLLPYEKFTLENGLEVIFHVDRSDPVVAVSLTAHVGSAREKPGRTGFAHLFEHLLFLESENLGPGGLDKLSARIGGSGANGSTSRDRTNYLQTVPNDALEKMLWAEADKLGWFINTVTEPVLAKEKQVVKNEKRQGVDNRPYGHTFYVMHKALYPDGHPYNWQVIGSLEDLQAATLEDVKEFYRTWYTPNNVTLVVAGDFDTAQAREWVETYFAEIPRGPDIEPQPKEPGVVTETVKLFHEDNFANLPQLNMVWPTVEEYHPDSYPLAVLARLLTDGKEAPLNEVLVDEEKLAPAVSAFAYTSELAGEMILRVSAFEGTDLDTVAAALEDGFARFEAEPITDDDLNRIKTEQEVAFYQALGSVLGKGAQLAQYNIFAGDPGYIDEDLARIQAVTAEDVRRVYETYIKGRNYVATSFVPNGSPELALEGSERAEVVIEPIVQGAEDEVDPSTDSSYERTPSLIDRSVEPPYGASPEVAAPDVWEDETANGIKVYGISDDELPLVRFALSSEGGHLLDTPETAGTANMLGEVLTKGTASKTPAELDKAFALLGADVSVAVTSDAFEINGETLARNFLPTMALVEEMLLEPRWDEAEFDLAVARTRDAIQANRADPNAIASRTYSYVTFGPGSMRALSTLGSETSLEGITLEDLKAWHSDNLVPQLSSLRVVGDVSKDDVMTALSGLSERWSGDAPELSYASAPDAPDSSTVYFYDVPGSSQSVFRFGYPSLTRTDPDFVTAGAMNYRLGGGGFASRLTQELREGKGYTYGIFSDFDGTDKVGTFTIGSGIRSNVTLEAATLVRDILSDYAETYTEEDLAVTKSFFTKSQARRFETLGAKLGALSDIADYGLPYDFVSQEIAAVEALSLGDVQGLAARLIRPDEMNYVIVGDAETQMPRLSELGYGDPVAINDAVDDLSD</sequence>
<evidence type="ECO:0000256" key="3">
    <source>
        <dbReference type="SAM" id="MobiDB-lite"/>
    </source>
</evidence>
<evidence type="ECO:0000256" key="1">
    <source>
        <dbReference type="ARBA" id="ARBA00007261"/>
    </source>
</evidence>
<evidence type="ECO:0000259" key="6">
    <source>
        <dbReference type="Pfam" id="PF05193"/>
    </source>
</evidence>
<feature type="domain" description="Peptidase M16 C-terminal" evidence="6">
    <location>
        <begin position="691"/>
        <end position="865"/>
    </location>
</feature>
<evidence type="ECO:0000313" key="7">
    <source>
        <dbReference type="EMBL" id="RIJ30878.1"/>
    </source>
</evidence>
<feature type="chain" id="PRO_5017405533" evidence="4">
    <location>
        <begin position="21"/>
        <end position="962"/>
    </location>
</feature>
<dbReference type="GO" id="GO:0046872">
    <property type="term" value="F:metal ion binding"/>
    <property type="evidence" value="ECO:0007669"/>
    <property type="project" value="InterPro"/>
</dbReference>
<dbReference type="Gene3D" id="3.30.830.10">
    <property type="entry name" value="Metalloenzyme, LuxS/M16 peptidase-like"/>
    <property type="match status" value="4"/>
</dbReference>
<feature type="domain" description="Peptidase M16 C-terminal" evidence="6">
    <location>
        <begin position="219"/>
        <end position="395"/>
    </location>
</feature>
<evidence type="ECO:0000256" key="2">
    <source>
        <dbReference type="ARBA" id="ARBA00023049"/>
    </source>
</evidence>
<organism evidence="7 8">
    <name type="scientific">Henriciella algicola</name>
    <dbReference type="NCBI Taxonomy" id="1608422"/>
    <lineage>
        <taxon>Bacteria</taxon>
        <taxon>Pseudomonadati</taxon>
        <taxon>Pseudomonadota</taxon>
        <taxon>Alphaproteobacteria</taxon>
        <taxon>Hyphomonadales</taxon>
        <taxon>Hyphomonadaceae</taxon>
        <taxon>Henriciella</taxon>
    </lineage>
</organism>
<feature type="region of interest" description="Disordered" evidence="3">
    <location>
        <begin position="488"/>
        <end position="526"/>
    </location>
</feature>